<dbReference type="Proteomes" id="UP001321786">
    <property type="component" value="Chromosome"/>
</dbReference>
<dbReference type="GO" id="GO:0032153">
    <property type="term" value="C:cell division site"/>
    <property type="evidence" value="ECO:0007669"/>
    <property type="project" value="TreeGrafter"/>
</dbReference>
<keyword evidence="3" id="KW-0328">Glycosyltransferase</keyword>
<dbReference type="GO" id="GO:0016757">
    <property type="term" value="F:glycosyltransferase activity"/>
    <property type="evidence" value="ECO:0007669"/>
    <property type="project" value="UniProtKB-KW"/>
</dbReference>
<dbReference type="Pfam" id="PF01098">
    <property type="entry name" value="FTSW_RODA_SPOVE"/>
    <property type="match status" value="1"/>
</dbReference>
<sequence length="372" mass="41701">MITKNNLKNLDFSLIFVVFSLFTFGLVMILSATNALELNNGIPREIKIQAIAFLIGIFMVILMVLIDYNTFGEIYKAIYIASILFLLLVYVPGIGVIKNGARSWIDIGIIYIQTSEIAKIGFILSFSKFLENRMNEFNSISDLILPVLFVLPFVFFLILQPDLGSALVFVFIAIGMIFVAGLSYKIILGGSVLSAISFPIIYRFLEPHQKIRIDAFLNPSDPSLPGNYHVMQSKITIGSGMVYGRGIFKGLYHKYNYLPVQETDFIYAVIGEETGFIGGILVIFFYFIMLLRMINVSKKSKDLYGTLVATGITFMFAFQIFENIGMTLGIMPVTGITLPFLSYGGSSIITSMISIGIILNIYMRRKRIDYDV</sequence>
<name>A0AAU9ED35_9FIRM</name>
<dbReference type="RefSeq" id="WP_338535532.1">
    <property type="nucleotide sequence ID" value="NZ_AP028654.1"/>
</dbReference>
<dbReference type="NCBIfam" id="TIGR02210">
    <property type="entry name" value="rodA_shape"/>
    <property type="match status" value="1"/>
</dbReference>
<dbReference type="AlphaFoldDB" id="A0AAU9ED35"/>
<evidence type="ECO:0000256" key="10">
    <source>
        <dbReference type="ARBA" id="ARBA00023316"/>
    </source>
</evidence>
<feature type="transmembrane region" description="Helical" evidence="11">
    <location>
        <begin position="78"/>
        <end position="97"/>
    </location>
</feature>
<dbReference type="GO" id="GO:0008360">
    <property type="term" value="P:regulation of cell shape"/>
    <property type="evidence" value="ECO:0007669"/>
    <property type="project" value="UniProtKB-KW"/>
</dbReference>
<dbReference type="PROSITE" id="PS00428">
    <property type="entry name" value="FTSW_RODA_SPOVE"/>
    <property type="match status" value="1"/>
</dbReference>
<evidence type="ECO:0000313" key="12">
    <source>
        <dbReference type="EMBL" id="BEP29922.1"/>
    </source>
</evidence>
<dbReference type="InterPro" id="IPR001182">
    <property type="entry name" value="FtsW/RodA"/>
</dbReference>
<dbReference type="KEGG" id="hprf:HLPR_22530"/>
<feature type="transmembrane region" description="Helical" evidence="11">
    <location>
        <begin position="139"/>
        <end position="159"/>
    </location>
</feature>
<dbReference type="GO" id="GO:0071555">
    <property type="term" value="P:cell wall organization"/>
    <property type="evidence" value="ECO:0007669"/>
    <property type="project" value="UniProtKB-KW"/>
</dbReference>
<keyword evidence="8 11" id="KW-1133">Transmembrane helix</keyword>
<evidence type="ECO:0000256" key="2">
    <source>
        <dbReference type="ARBA" id="ARBA00022475"/>
    </source>
</evidence>
<evidence type="ECO:0000256" key="9">
    <source>
        <dbReference type="ARBA" id="ARBA00023136"/>
    </source>
</evidence>
<feature type="transmembrane region" description="Helical" evidence="11">
    <location>
        <begin position="166"/>
        <end position="187"/>
    </location>
</feature>
<accession>A0AAU9ED35</accession>
<keyword evidence="9 11" id="KW-0472">Membrane</keyword>
<feature type="transmembrane region" description="Helical" evidence="11">
    <location>
        <begin position="341"/>
        <end position="362"/>
    </location>
</feature>
<evidence type="ECO:0000256" key="1">
    <source>
        <dbReference type="ARBA" id="ARBA00004141"/>
    </source>
</evidence>
<evidence type="ECO:0000256" key="3">
    <source>
        <dbReference type="ARBA" id="ARBA00022676"/>
    </source>
</evidence>
<dbReference type="GO" id="GO:0005886">
    <property type="term" value="C:plasma membrane"/>
    <property type="evidence" value="ECO:0007669"/>
    <property type="project" value="TreeGrafter"/>
</dbReference>
<keyword evidence="13" id="KW-1185">Reference proteome</keyword>
<evidence type="ECO:0000256" key="7">
    <source>
        <dbReference type="ARBA" id="ARBA00022984"/>
    </source>
</evidence>
<keyword evidence="4" id="KW-0808">Transferase</keyword>
<dbReference type="InterPro" id="IPR018365">
    <property type="entry name" value="Cell_cycle_FtsW-rel_CS"/>
</dbReference>
<evidence type="ECO:0000313" key="13">
    <source>
        <dbReference type="Proteomes" id="UP001321786"/>
    </source>
</evidence>
<evidence type="ECO:0000256" key="4">
    <source>
        <dbReference type="ARBA" id="ARBA00022679"/>
    </source>
</evidence>
<feature type="transmembrane region" description="Helical" evidence="11">
    <location>
        <begin position="303"/>
        <end position="321"/>
    </location>
</feature>
<keyword evidence="10" id="KW-0961">Cell wall biogenesis/degradation</keyword>
<proteinExistence type="predicted"/>
<feature type="transmembrane region" description="Helical" evidence="11">
    <location>
        <begin position="12"/>
        <end position="36"/>
    </location>
</feature>
<keyword evidence="6" id="KW-0133">Cell shape</keyword>
<dbReference type="PANTHER" id="PTHR30474">
    <property type="entry name" value="CELL CYCLE PROTEIN"/>
    <property type="match status" value="1"/>
</dbReference>
<feature type="transmembrane region" description="Helical" evidence="11">
    <location>
        <begin position="48"/>
        <end position="66"/>
    </location>
</feature>
<dbReference type="GO" id="GO:0015648">
    <property type="term" value="F:lipid-linked peptidoglycan transporter activity"/>
    <property type="evidence" value="ECO:0007669"/>
    <property type="project" value="TreeGrafter"/>
</dbReference>
<comment type="subcellular location">
    <subcellularLocation>
        <location evidence="1">Membrane</location>
        <topology evidence="1">Multi-pass membrane protein</topology>
    </subcellularLocation>
</comment>
<gene>
    <name evidence="12" type="primary">rodA</name>
    <name evidence="12" type="ORF">HLPR_22530</name>
</gene>
<protein>
    <submittedName>
        <fullName evidence="12">Rod shape-determining protein RodA</fullName>
    </submittedName>
</protein>
<organism evidence="12 13">
    <name type="scientific">Helicovermis profundi</name>
    <dbReference type="NCBI Taxonomy" id="3065157"/>
    <lineage>
        <taxon>Bacteria</taxon>
        <taxon>Bacillati</taxon>
        <taxon>Bacillota</taxon>
        <taxon>Clostridia</taxon>
        <taxon>Helicovermis</taxon>
    </lineage>
</organism>
<dbReference type="InterPro" id="IPR011923">
    <property type="entry name" value="RodA/MrdB"/>
</dbReference>
<feature type="transmembrane region" description="Helical" evidence="11">
    <location>
        <begin position="265"/>
        <end position="291"/>
    </location>
</feature>
<dbReference type="GO" id="GO:0051301">
    <property type="term" value="P:cell division"/>
    <property type="evidence" value="ECO:0007669"/>
    <property type="project" value="InterPro"/>
</dbReference>
<evidence type="ECO:0000256" key="6">
    <source>
        <dbReference type="ARBA" id="ARBA00022960"/>
    </source>
</evidence>
<dbReference type="EMBL" id="AP028654">
    <property type="protein sequence ID" value="BEP29922.1"/>
    <property type="molecule type" value="Genomic_DNA"/>
</dbReference>
<evidence type="ECO:0000256" key="11">
    <source>
        <dbReference type="SAM" id="Phobius"/>
    </source>
</evidence>
<evidence type="ECO:0000256" key="5">
    <source>
        <dbReference type="ARBA" id="ARBA00022692"/>
    </source>
</evidence>
<dbReference type="GO" id="GO:0009252">
    <property type="term" value="P:peptidoglycan biosynthetic process"/>
    <property type="evidence" value="ECO:0007669"/>
    <property type="project" value="UniProtKB-KW"/>
</dbReference>
<keyword evidence="2" id="KW-1003">Cell membrane</keyword>
<dbReference type="PANTHER" id="PTHR30474:SF1">
    <property type="entry name" value="PEPTIDOGLYCAN GLYCOSYLTRANSFERASE MRDB"/>
    <property type="match status" value="1"/>
</dbReference>
<evidence type="ECO:0000256" key="8">
    <source>
        <dbReference type="ARBA" id="ARBA00022989"/>
    </source>
</evidence>
<reference evidence="12 13" key="1">
    <citation type="submission" date="2023-08" db="EMBL/GenBank/DDBJ databases">
        <title>Helicovermis profunda gen. nov., sp. nov., a novel mesophilic, fermentative bacterium within the Bacillota from a deep-sea hydrothermal vent chimney.</title>
        <authorList>
            <person name="Miyazaki U."/>
            <person name="Mizutani D."/>
            <person name="Hashimoto Y."/>
            <person name="Tame A."/>
            <person name="Sawayama S."/>
            <person name="Miyazaki J."/>
            <person name="Takai K."/>
            <person name="Nakagawa S."/>
        </authorList>
    </citation>
    <scope>NUCLEOTIDE SEQUENCE [LARGE SCALE GENOMIC DNA]</scope>
    <source>
        <strain evidence="12 13">S502</strain>
    </source>
</reference>
<keyword evidence="5 11" id="KW-0812">Transmembrane</keyword>
<keyword evidence="7" id="KW-0573">Peptidoglycan synthesis</keyword>